<feature type="transmembrane region" description="Helical" evidence="1">
    <location>
        <begin position="41"/>
        <end position="60"/>
    </location>
</feature>
<dbReference type="OrthoDB" id="247276at2"/>
<dbReference type="Proteomes" id="UP000182761">
    <property type="component" value="Unassembled WGS sequence"/>
</dbReference>
<dbReference type="InterPro" id="IPR036197">
    <property type="entry name" value="NarG-like_sf"/>
</dbReference>
<feature type="transmembrane region" description="Helical" evidence="1">
    <location>
        <begin position="113"/>
        <end position="138"/>
    </location>
</feature>
<evidence type="ECO:0000313" key="2">
    <source>
        <dbReference type="EMBL" id="CVK17059.1"/>
    </source>
</evidence>
<feature type="transmembrane region" description="Helical" evidence="1">
    <location>
        <begin position="167"/>
        <end position="189"/>
    </location>
</feature>
<protein>
    <submittedName>
        <fullName evidence="2">Uncharacterized protein</fullName>
    </submittedName>
</protein>
<keyword evidence="1" id="KW-0472">Membrane</keyword>
<dbReference type="STRING" id="1586267.GCA_001418685_01928"/>
<keyword evidence="1" id="KW-1133">Transmembrane helix</keyword>
<feature type="transmembrane region" description="Helical" evidence="1">
    <location>
        <begin position="210"/>
        <end position="228"/>
    </location>
</feature>
<feature type="transmembrane region" description="Helical" evidence="1">
    <location>
        <begin position="240"/>
        <end position="258"/>
    </location>
</feature>
<keyword evidence="3" id="KW-1185">Reference proteome</keyword>
<gene>
    <name evidence="2" type="ORF">Ga0061079_11525</name>
</gene>
<dbReference type="RefSeq" id="WP_055426233.1">
    <property type="nucleotide sequence ID" value="NZ_FCOR01000015.1"/>
</dbReference>
<organism evidence="2 3">
    <name type="scientific">Apibacter mensalis</name>
    <dbReference type="NCBI Taxonomy" id="1586267"/>
    <lineage>
        <taxon>Bacteria</taxon>
        <taxon>Pseudomonadati</taxon>
        <taxon>Bacteroidota</taxon>
        <taxon>Flavobacteriia</taxon>
        <taxon>Flavobacteriales</taxon>
        <taxon>Weeksellaceae</taxon>
        <taxon>Apibacter</taxon>
    </lineage>
</organism>
<dbReference type="SUPFAM" id="SSF103501">
    <property type="entry name" value="Respiratory nitrate reductase 1 gamma chain"/>
    <property type="match status" value="1"/>
</dbReference>
<evidence type="ECO:0000256" key="1">
    <source>
        <dbReference type="SAM" id="Phobius"/>
    </source>
</evidence>
<name>A0A0X3APK0_9FLAO</name>
<keyword evidence="1" id="KW-0812">Transmembrane</keyword>
<dbReference type="AlphaFoldDB" id="A0A0X3APK0"/>
<proteinExistence type="predicted"/>
<sequence length="351" mass="40235">MFKLFNTLNKPALLKAIITTLLIIALVFVGSRNLQNFDAALIAYLFGAVFCVFGVTYRYSIWLQRPPTKMYWKRSWQFFFSKHFIAYAIRGLKLFCQNILFQKFIYPRGRTRWIGHFMLATGCMIAFCITFPLTFGWIHFTLESGSMTTYEAHMFGFKIMDFQLGSFLAFIIFHALVWCSILVIIGSIMMMKRRLTNGGLIATQTFNGDWLPLLLLIAISLTGIGIVFDYTYLDGKTNQFMSVSHAVTVILFLVWMPFGKFFHIFQRPAQLGANIYKTEGIRRGMAVCPHTKEEFATQMHVNDLKTITHELGFDFTLEDGSSHLDYSPEGKRSALAIAHFKAREQSGSFFG</sequence>
<accession>A0A0X3APK0</accession>
<evidence type="ECO:0000313" key="3">
    <source>
        <dbReference type="Proteomes" id="UP000182761"/>
    </source>
</evidence>
<feature type="transmembrane region" description="Helical" evidence="1">
    <location>
        <begin position="12"/>
        <end position="29"/>
    </location>
</feature>
<reference evidence="2 3" key="1">
    <citation type="submission" date="2016-01" db="EMBL/GenBank/DDBJ databases">
        <authorList>
            <person name="McClelland M."/>
            <person name="Jain A."/>
            <person name="Saraogi P."/>
            <person name="Mendelson R."/>
            <person name="Westerman R."/>
            <person name="SanMiguel P."/>
            <person name="Csonka L."/>
        </authorList>
    </citation>
    <scope>NUCLEOTIDE SEQUENCE [LARGE SCALE GENOMIC DNA]</scope>
    <source>
        <strain evidence="2 3">R-53146</strain>
    </source>
</reference>
<dbReference type="EMBL" id="FCOR01000015">
    <property type="protein sequence ID" value="CVK17059.1"/>
    <property type="molecule type" value="Genomic_DNA"/>
</dbReference>